<evidence type="ECO:0000313" key="9">
    <source>
        <dbReference type="EMBL" id="GGP20428.1"/>
    </source>
</evidence>
<dbReference type="GO" id="GO:0022857">
    <property type="term" value="F:transmembrane transporter activity"/>
    <property type="evidence" value="ECO:0007669"/>
    <property type="project" value="InterPro"/>
</dbReference>
<dbReference type="OrthoDB" id="57034at2157"/>
<dbReference type="InterPro" id="IPR037294">
    <property type="entry name" value="ABC_BtuC-like"/>
</dbReference>
<feature type="transmembrane region" description="Helical" evidence="8">
    <location>
        <begin position="232"/>
        <end position="262"/>
    </location>
</feature>
<gene>
    <name evidence="9" type="ORF">GCM10007981_08460</name>
</gene>
<dbReference type="Proteomes" id="UP000610960">
    <property type="component" value="Unassembled WGS sequence"/>
</dbReference>
<feature type="transmembrane region" description="Helical" evidence="8">
    <location>
        <begin position="138"/>
        <end position="163"/>
    </location>
</feature>
<evidence type="ECO:0000256" key="2">
    <source>
        <dbReference type="ARBA" id="ARBA00007935"/>
    </source>
</evidence>
<keyword evidence="7 8" id="KW-0472">Membrane</keyword>
<feature type="transmembrane region" description="Helical" evidence="8">
    <location>
        <begin position="110"/>
        <end position="131"/>
    </location>
</feature>
<feature type="transmembrane region" description="Helical" evidence="8">
    <location>
        <begin position="80"/>
        <end position="104"/>
    </location>
</feature>
<dbReference type="CDD" id="cd06550">
    <property type="entry name" value="TM_ABC_iron-siderophores_like"/>
    <property type="match status" value="1"/>
</dbReference>
<accession>A0A830GUE8</accession>
<evidence type="ECO:0000256" key="4">
    <source>
        <dbReference type="ARBA" id="ARBA00022475"/>
    </source>
</evidence>
<evidence type="ECO:0000256" key="7">
    <source>
        <dbReference type="ARBA" id="ARBA00023136"/>
    </source>
</evidence>
<evidence type="ECO:0000256" key="3">
    <source>
        <dbReference type="ARBA" id="ARBA00022448"/>
    </source>
</evidence>
<keyword evidence="3" id="KW-0813">Transport</keyword>
<dbReference type="Gene3D" id="1.10.3470.10">
    <property type="entry name" value="ABC transporter involved in vitamin B12 uptake, BtuC"/>
    <property type="match status" value="1"/>
</dbReference>
<keyword evidence="6 8" id="KW-1133">Transmembrane helix</keyword>
<dbReference type="EMBL" id="BMNL01000002">
    <property type="protein sequence ID" value="GGP20428.1"/>
    <property type="molecule type" value="Genomic_DNA"/>
</dbReference>
<evidence type="ECO:0000256" key="6">
    <source>
        <dbReference type="ARBA" id="ARBA00022989"/>
    </source>
</evidence>
<dbReference type="RefSeq" id="WP_188596186.1">
    <property type="nucleotide sequence ID" value="NZ_BMNL01000002.1"/>
</dbReference>
<feature type="transmembrane region" description="Helical" evidence="8">
    <location>
        <begin position="300"/>
        <end position="321"/>
    </location>
</feature>
<dbReference type="SUPFAM" id="SSF81345">
    <property type="entry name" value="ABC transporter involved in vitamin B12 uptake, BtuC"/>
    <property type="match status" value="1"/>
</dbReference>
<evidence type="ECO:0000256" key="5">
    <source>
        <dbReference type="ARBA" id="ARBA00022692"/>
    </source>
</evidence>
<dbReference type="PANTHER" id="PTHR30472">
    <property type="entry name" value="FERRIC ENTEROBACTIN TRANSPORT SYSTEM PERMEASE PROTEIN"/>
    <property type="match status" value="1"/>
</dbReference>
<keyword evidence="4" id="KW-1003">Cell membrane</keyword>
<feature type="transmembrane region" description="Helical" evidence="8">
    <location>
        <begin position="274"/>
        <end position="293"/>
    </location>
</feature>
<feature type="transmembrane region" description="Helical" evidence="8">
    <location>
        <begin position="46"/>
        <end position="68"/>
    </location>
</feature>
<keyword evidence="5 8" id="KW-0812">Transmembrane</keyword>
<keyword evidence="10" id="KW-1185">Reference proteome</keyword>
<sequence>MKALAASLAIAVLLSIPLNILVGTVKIPIGDILMPSGIYKVIIFDIRLPEALIGVIVGFILGATGAAFQSVFRNPLVDPFTIGNAGAAVLGALLAYLMILMHLLSSSFSLIAMPLFAFIFALATSLAVSYIGSHGGSLGLILVGVMFTLLTSSLIIIVEILISELNPSAIVQPLYVLYGDLNGVTWSTVFIITIASIIPLLALISYGRRLDLMLLGDDVVHASGLDPNRTRFIILTLASIPVATAMAFTGIIGFVGLVAPYVARYVEGRGSHAAVLPMSGIVGALMLSLSNAASRSISNYVIPITAVTGIVGIPLIVLMLYKGAYNVARI</sequence>
<dbReference type="PANTHER" id="PTHR30472:SF25">
    <property type="entry name" value="ABC TRANSPORTER PERMEASE PROTEIN MJ0876-RELATED"/>
    <property type="match status" value="1"/>
</dbReference>
<evidence type="ECO:0000256" key="1">
    <source>
        <dbReference type="ARBA" id="ARBA00004651"/>
    </source>
</evidence>
<dbReference type="Pfam" id="PF01032">
    <property type="entry name" value="FecCD"/>
    <property type="match status" value="1"/>
</dbReference>
<dbReference type="GO" id="GO:0005886">
    <property type="term" value="C:plasma membrane"/>
    <property type="evidence" value="ECO:0007669"/>
    <property type="project" value="UniProtKB-SubCell"/>
</dbReference>
<comment type="caution">
    <text evidence="9">The sequence shown here is derived from an EMBL/GenBank/DDBJ whole genome shotgun (WGS) entry which is preliminary data.</text>
</comment>
<reference evidence="9" key="1">
    <citation type="journal article" date="2014" name="Int. J. Syst. Evol. Microbiol.">
        <title>Complete genome sequence of Corynebacterium casei LMG S-19264T (=DSM 44701T), isolated from a smear-ripened cheese.</title>
        <authorList>
            <consortium name="US DOE Joint Genome Institute (JGI-PGF)"/>
            <person name="Walter F."/>
            <person name="Albersmeier A."/>
            <person name="Kalinowski J."/>
            <person name="Ruckert C."/>
        </authorList>
    </citation>
    <scope>NUCLEOTIDE SEQUENCE</scope>
    <source>
        <strain evidence="9">JCM 10088</strain>
    </source>
</reference>
<proteinExistence type="inferred from homology"/>
<organism evidence="9 10">
    <name type="scientific">Thermocladium modestius</name>
    <dbReference type="NCBI Taxonomy" id="62609"/>
    <lineage>
        <taxon>Archaea</taxon>
        <taxon>Thermoproteota</taxon>
        <taxon>Thermoprotei</taxon>
        <taxon>Thermoproteales</taxon>
        <taxon>Thermoproteaceae</taxon>
        <taxon>Thermocladium</taxon>
    </lineage>
</organism>
<comment type="subcellular location">
    <subcellularLocation>
        <location evidence="1">Cell membrane</location>
        <topology evidence="1">Multi-pass membrane protein</topology>
    </subcellularLocation>
</comment>
<dbReference type="AlphaFoldDB" id="A0A830GUE8"/>
<comment type="similarity">
    <text evidence="2">Belongs to the binding-protein-dependent transport system permease family. FecCD subfamily.</text>
</comment>
<dbReference type="InterPro" id="IPR000522">
    <property type="entry name" value="ABC_transptr_permease_BtuC"/>
</dbReference>
<evidence type="ECO:0000256" key="8">
    <source>
        <dbReference type="SAM" id="Phobius"/>
    </source>
</evidence>
<evidence type="ECO:0000313" key="10">
    <source>
        <dbReference type="Proteomes" id="UP000610960"/>
    </source>
</evidence>
<reference evidence="9" key="2">
    <citation type="submission" date="2020-09" db="EMBL/GenBank/DDBJ databases">
        <authorList>
            <person name="Sun Q."/>
            <person name="Ohkuma M."/>
        </authorList>
    </citation>
    <scope>NUCLEOTIDE SEQUENCE</scope>
    <source>
        <strain evidence="9">JCM 10088</strain>
    </source>
</reference>
<protein>
    <submittedName>
        <fullName evidence="9">Iron ABC transporter</fullName>
    </submittedName>
</protein>
<name>A0A830GUE8_9CREN</name>
<feature type="transmembrane region" description="Helical" evidence="8">
    <location>
        <begin position="183"/>
        <end position="204"/>
    </location>
</feature>